<name>J4GIK5_9APHY</name>
<keyword evidence="8" id="KW-1185">Reference proteome</keyword>
<dbReference type="Proteomes" id="UP000006352">
    <property type="component" value="Unassembled WGS sequence"/>
</dbReference>
<dbReference type="PRINTS" id="PR00407">
    <property type="entry name" value="EUMOPTERIN"/>
</dbReference>
<dbReference type="Gene3D" id="3.90.420.10">
    <property type="entry name" value="Oxidoreductase, molybdopterin-binding domain"/>
    <property type="match status" value="1"/>
</dbReference>
<proteinExistence type="predicted"/>
<keyword evidence="4" id="KW-0560">Oxidoreductase</keyword>
<feature type="domain" description="Oxidoreductase molybdopterin-binding" evidence="5">
    <location>
        <begin position="61"/>
        <end position="261"/>
    </location>
</feature>
<dbReference type="Pfam" id="PF00174">
    <property type="entry name" value="Oxidored_molyb"/>
    <property type="match status" value="1"/>
</dbReference>
<dbReference type="InterPro" id="IPR036374">
    <property type="entry name" value="OxRdtase_Mopterin-bd_sf"/>
</dbReference>
<feature type="domain" description="Moybdenum cofactor oxidoreductase dimerisation" evidence="6">
    <location>
        <begin position="306"/>
        <end position="410"/>
    </location>
</feature>
<evidence type="ECO:0000256" key="1">
    <source>
        <dbReference type="ARBA" id="ARBA00001924"/>
    </source>
</evidence>
<comment type="cofactor">
    <cofactor evidence="1">
        <name>Mo-molybdopterin</name>
        <dbReference type="ChEBI" id="CHEBI:71302"/>
    </cofactor>
</comment>
<dbReference type="OrthoDB" id="10051395at2759"/>
<protein>
    <recommendedName>
        <fullName evidence="9">Sulfite oxidase</fullName>
    </recommendedName>
</protein>
<dbReference type="HOGENOM" id="CLU_003827_5_2_1"/>
<evidence type="ECO:0000256" key="2">
    <source>
        <dbReference type="ARBA" id="ARBA00022505"/>
    </source>
</evidence>
<evidence type="ECO:0000313" key="7">
    <source>
        <dbReference type="EMBL" id="CCL98775.1"/>
    </source>
</evidence>
<dbReference type="GO" id="GO:0008482">
    <property type="term" value="F:sulfite oxidase activity"/>
    <property type="evidence" value="ECO:0007669"/>
    <property type="project" value="TreeGrafter"/>
</dbReference>
<evidence type="ECO:0000259" key="5">
    <source>
        <dbReference type="Pfam" id="PF00174"/>
    </source>
</evidence>
<dbReference type="Pfam" id="PF03404">
    <property type="entry name" value="Mo-co_dimer"/>
    <property type="match status" value="1"/>
</dbReference>
<dbReference type="GO" id="GO:0043546">
    <property type="term" value="F:molybdopterin cofactor binding"/>
    <property type="evidence" value="ECO:0007669"/>
    <property type="project" value="TreeGrafter"/>
</dbReference>
<evidence type="ECO:0000313" key="8">
    <source>
        <dbReference type="Proteomes" id="UP000006352"/>
    </source>
</evidence>
<dbReference type="AlphaFoldDB" id="J4GIK5"/>
<dbReference type="Gene3D" id="2.60.40.650">
    <property type="match status" value="1"/>
</dbReference>
<dbReference type="InterPro" id="IPR000572">
    <property type="entry name" value="OxRdtase_Mopterin-bd_dom"/>
</dbReference>
<dbReference type="SUPFAM" id="SSF81296">
    <property type="entry name" value="E set domains"/>
    <property type="match status" value="1"/>
</dbReference>
<dbReference type="InterPro" id="IPR005066">
    <property type="entry name" value="MoCF_OxRdtse_dimer"/>
</dbReference>
<dbReference type="RefSeq" id="XP_012178058.1">
    <property type="nucleotide sequence ID" value="XM_012322668.1"/>
</dbReference>
<evidence type="ECO:0000256" key="3">
    <source>
        <dbReference type="ARBA" id="ARBA00022723"/>
    </source>
</evidence>
<dbReference type="EMBL" id="HE796900">
    <property type="protein sequence ID" value="CCL98775.1"/>
    <property type="molecule type" value="Genomic_DNA"/>
</dbReference>
<dbReference type="GO" id="GO:0006790">
    <property type="term" value="P:sulfur compound metabolic process"/>
    <property type="evidence" value="ECO:0007669"/>
    <property type="project" value="TreeGrafter"/>
</dbReference>
<evidence type="ECO:0000256" key="4">
    <source>
        <dbReference type="ARBA" id="ARBA00023002"/>
    </source>
</evidence>
<dbReference type="PANTHER" id="PTHR19372">
    <property type="entry name" value="SULFITE REDUCTASE"/>
    <property type="match status" value="1"/>
</dbReference>
<dbReference type="PANTHER" id="PTHR19372:SF7">
    <property type="entry name" value="SULFITE OXIDASE, MITOCHONDRIAL"/>
    <property type="match status" value="1"/>
</dbReference>
<sequence length="415" mass="45687">MTEVLFSVPAVSRVPMDYSMEVMHSDLLIVRAQEPFNAEPKAAALVEFPITPDELVYCRNHGPVQEYDEDNFEIRVRVSNTQDGATSTPVERTLTAKDIREKFDKIEVEAALQCAGNRRKEMSSIKRVVGLLWDDGVIANCKWGGARLRDVLSTVLSPSTITNMTGKTSAETEASTGPSGLYVRFNSHVTPCQDDTYYGASISLEKALSDDVLLGYEMNDEPLSPDRGGPLRLVVPGFLGARWVKWVDQIEVCSEESPNFYQAKDYKILPENVETREQAAGAWPKYPSMTTLPLNSIVGSISRLSSTSVLVKGYAIGCGSAKVTCVEVTVDGGASWVSADITYNGGDRGTNADGNRSANWSWTLWTARLTGDVVQEGAHGTVYCRATDERGNVQRKTCPWNYRGVAYCPWGFKEF</sequence>
<organism evidence="7 8">
    <name type="scientific">Fibroporia radiculosa</name>
    <dbReference type="NCBI Taxonomy" id="599839"/>
    <lineage>
        <taxon>Eukaryota</taxon>
        <taxon>Fungi</taxon>
        <taxon>Dikarya</taxon>
        <taxon>Basidiomycota</taxon>
        <taxon>Agaricomycotina</taxon>
        <taxon>Agaricomycetes</taxon>
        <taxon>Polyporales</taxon>
        <taxon>Fibroporiaceae</taxon>
        <taxon>Fibroporia</taxon>
    </lineage>
</organism>
<reference evidence="7 8" key="1">
    <citation type="journal article" date="2012" name="Appl. Environ. Microbiol.">
        <title>Short-read sequencing for genomic analysis of the brown rot fungus Fibroporia radiculosa.</title>
        <authorList>
            <person name="Tang J.D."/>
            <person name="Perkins A.D."/>
            <person name="Sonstegard T.S."/>
            <person name="Schroeder S.G."/>
            <person name="Burgess S.C."/>
            <person name="Diehl S.V."/>
        </authorList>
    </citation>
    <scope>NUCLEOTIDE SEQUENCE [LARGE SCALE GENOMIC DNA]</scope>
    <source>
        <strain evidence="7 8">TFFH 294</strain>
    </source>
</reference>
<dbReference type="GO" id="GO:0005739">
    <property type="term" value="C:mitochondrion"/>
    <property type="evidence" value="ECO:0007669"/>
    <property type="project" value="TreeGrafter"/>
</dbReference>
<keyword evidence="2" id="KW-0500">Molybdenum</keyword>
<dbReference type="GO" id="GO:0020037">
    <property type="term" value="F:heme binding"/>
    <property type="evidence" value="ECO:0007669"/>
    <property type="project" value="TreeGrafter"/>
</dbReference>
<dbReference type="InParanoid" id="J4GIK5"/>
<evidence type="ECO:0000259" key="6">
    <source>
        <dbReference type="Pfam" id="PF03404"/>
    </source>
</evidence>
<dbReference type="GO" id="GO:0030151">
    <property type="term" value="F:molybdenum ion binding"/>
    <property type="evidence" value="ECO:0007669"/>
    <property type="project" value="InterPro"/>
</dbReference>
<accession>J4GIK5</accession>
<dbReference type="InterPro" id="IPR014756">
    <property type="entry name" value="Ig_E-set"/>
</dbReference>
<keyword evidence="3" id="KW-0479">Metal-binding</keyword>
<gene>
    <name evidence="7" type="ORF">FIBRA_00780</name>
</gene>
<evidence type="ECO:0008006" key="9">
    <source>
        <dbReference type="Google" id="ProtNLM"/>
    </source>
</evidence>
<dbReference type="SUPFAM" id="SSF56524">
    <property type="entry name" value="Oxidoreductase molybdopterin-binding domain"/>
    <property type="match status" value="1"/>
</dbReference>
<dbReference type="GeneID" id="24093686"/>
<dbReference type="InterPro" id="IPR008335">
    <property type="entry name" value="Mopterin_OxRdtase_euk"/>
</dbReference>
<dbReference type="STRING" id="599839.J4GIK5"/>